<sequence length="756" mass="89374">MSNPSKSHSCLVSSPRRSFEPPKQKVDWCSLYKQIEEGPYGVISHLSKKLNIPYQTLYSRYQGYKIGNPMGSTSNEKRKIANQKRCCRLTFEQENQITLANQMFIGKNQKPLSIHWPYRFMKRNNFVFRKNKLVNKWTSHISPKQTAQQFWQECKTKRIINHESSKFKIDHSFIFNVDETNVQFFTTSNSIGNKGKNGKSICVHNTKQTITMIAAIAADGTKIIPTFIIKAKSGIRLIPQLQKKFSKCYFLNSNSGWSNTFIMIKWLEEVLIPHIKDKMKQENNCDIPDSILVLDRFAAHRDKDFLKVCEKNKIRIIHVPSHMTGLLQPLDKSVFGPFKINYRSNILPKMNEMGILRREDVIENALKSWNNLNSTKIASSFRKTGVICDSIHTIDEKAVEEFEEMIGFFEKKTHQKRRSKRNINDEEEEEKKKEKKENEKNNKKNSNKKLKTKSQEPKRRKTQKKKDSISKNNTQSPDLVKDKESKYQIKREDITQQLKQIKNEEKVTKSFANLHGWRQRIMNPNSNENWLSEFDIDQFLILEKSNFKREDIIIVPSQQPKDVIDVLQKIQLYPTVQWIILPVITGLHWVIFVVNFEMKRVEYFNSFEGYFSMLKLGEKIAKLLIFSFVEVFEGQKSIQKNRDDCGSFICFFIRCRIFREWTLEKMRKKVIAKDGSEFRKEIYSIFHENEKSEQKNKISEIKEELNNQKKKIDKIISASTHLKSRKEKKKKMDNIRLLIDTYRMIYRKLLYWKNLN</sequence>
<keyword evidence="2" id="KW-0645">Protease</keyword>
<protein>
    <recommendedName>
        <fullName evidence="7">Ubiquitin-like protease family profile domain-containing protein</fullName>
    </recommendedName>
</protein>
<dbReference type="Pfam" id="PF03184">
    <property type="entry name" value="DDE_1"/>
    <property type="match status" value="1"/>
</dbReference>
<proteinExistence type="inferred from homology"/>
<dbReference type="EMBL" id="JAPDFW010000113">
    <property type="protein sequence ID" value="KAJ5068827.1"/>
    <property type="molecule type" value="Genomic_DNA"/>
</dbReference>
<keyword evidence="4" id="KW-0175">Coiled coil</keyword>
<keyword evidence="6" id="KW-0812">Transmembrane</keyword>
<accession>A0A9Q0L9J0</accession>
<feature type="coiled-coil region" evidence="4">
    <location>
        <begin position="684"/>
        <end position="718"/>
    </location>
</feature>
<dbReference type="SUPFAM" id="SSF54001">
    <property type="entry name" value="Cysteine proteinases"/>
    <property type="match status" value="1"/>
</dbReference>
<dbReference type="AlphaFoldDB" id="A0A9Q0L9J0"/>
<reference evidence="8" key="1">
    <citation type="submission" date="2022-10" db="EMBL/GenBank/DDBJ databases">
        <title>Novel sulphate-reducing endosymbionts in the free-living metamonad Anaeramoeba.</title>
        <authorList>
            <person name="Jerlstrom-Hultqvist J."/>
            <person name="Cepicka I."/>
            <person name="Gallot-Lavallee L."/>
            <person name="Salas-Leiva D."/>
            <person name="Curtis B.A."/>
            <person name="Zahonova K."/>
            <person name="Pipaliya S."/>
            <person name="Dacks J."/>
            <person name="Roger A.J."/>
        </authorList>
    </citation>
    <scope>NUCLEOTIDE SEQUENCE</scope>
    <source>
        <strain evidence="8">BMAN</strain>
    </source>
</reference>
<feature type="compositionally biased region" description="Polar residues" evidence="5">
    <location>
        <begin position="1"/>
        <end position="16"/>
    </location>
</feature>
<evidence type="ECO:0000256" key="6">
    <source>
        <dbReference type="SAM" id="Phobius"/>
    </source>
</evidence>
<dbReference type="Pfam" id="PF02902">
    <property type="entry name" value="Peptidase_C48"/>
    <property type="match status" value="1"/>
</dbReference>
<gene>
    <name evidence="8" type="ORF">M0811_12248</name>
</gene>
<comment type="similarity">
    <text evidence="1">Belongs to the peptidase C48 family.</text>
</comment>
<dbReference type="Proteomes" id="UP001149090">
    <property type="component" value="Unassembled WGS sequence"/>
</dbReference>
<evidence type="ECO:0000256" key="5">
    <source>
        <dbReference type="SAM" id="MobiDB-lite"/>
    </source>
</evidence>
<dbReference type="GO" id="GO:0008234">
    <property type="term" value="F:cysteine-type peptidase activity"/>
    <property type="evidence" value="ECO:0007669"/>
    <property type="project" value="InterPro"/>
</dbReference>
<dbReference type="InterPro" id="IPR038765">
    <property type="entry name" value="Papain-like_cys_pep_sf"/>
</dbReference>
<dbReference type="GO" id="GO:0006508">
    <property type="term" value="P:proteolysis"/>
    <property type="evidence" value="ECO:0007669"/>
    <property type="project" value="UniProtKB-KW"/>
</dbReference>
<dbReference type="GO" id="GO:0005634">
    <property type="term" value="C:nucleus"/>
    <property type="evidence" value="ECO:0007669"/>
    <property type="project" value="TreeGrafter"/>
</dbReference>
<evidence type="ECO:0000259" key="7">
    <source>
        <dbReference type="PROSITE" id="PS50600"/>
    </source>
</evidence>
<feature type="region of interest" description="Disordered" evidence="5">
    <location>
        <begin position="1"/>
        <end position="22"/>
    </location>
</feature>
<dbReference type="InterPro" id="IPR004875">
    <property type="entry name" value="DDE_SF_endonuclease_dom"/>
</dbReference>
<evidence type="ECO:0000313" key="8">
    <source>
        <dbReference type="EMBL" id="KAJ5068827.1"/>
    </source>
</evidence>
<evidence type="ECO:0000256" key="2">
    <source>
        <dbReference type="ARBA" id="ARBA00022670"/>
    </source>
</evidence>
<dbReference type="PROSITE" id="PS50600">
    <property type="entry name" value="ULP_PROTEASE"/>
    <property type="match status" value="1"/>
</dbReference>
<feature type="transmembrane region" description="Helical" evidence="6">
    <location>
        <begin position="576"/>
        <end position="596"/>
    </location>
</feature>
<dbReference type="InterPro" id="IPR003653">
    <property type="entry name" value="Peptidase_C48_C"/>
</dbReference>
<dbReference type="OrthoDB" id="8191755at2759"/>
<keyword evidence="3" id="KW-0378">Hydrolase</keyword>
<dbReference type="InterPro" id="IPR050863">
    <property type="entry name" value="CenT-Element_Derived"/>
</dbReference>
<feature type="compositionally biased region" description="Basic residues" evidence="5">
    <location>
        <begin position="443"/>
        <end position="464"/>
    </location>
</feature>
<evidence type="ECO:0000256" key="3">
    <source>
        <dbReference type="ARBA" id="ARBA00022801"/>
    </source>
</evidence>
<evidence type="ECO:0000256" key="1">
    <source>
        <dbReference type="ARBA" id="ARBA00005234"/>
    </source>
</evidence>
<dbReference type="Gene3D" id="3.40.395.10">
    <property type="entry name" value="Adenoviral Proteinase, Chain A"/>
    <property type="match status" value="1"/>
</dbReference>
<comment type="caution">
    <text evidence="8">The sequence shown here is derived from an EMBL/GenBank/DDBJ whole genome shotgun (WGS) entry which is preliminary data.</text>
</comment>
<keyword evidence="6" id="KW-0472">Membrane</keyword>
<keyword evidence="6" id="KW-1133">Transmembrane helix</keyword>
<feature type="compositionally biased region" description="Basic and acidic residues" evidence="5">
    <location>
        <begin position="430"/>
        <end position="442"/>
    </location>
</feature>
<keyword evidence="9" id="KW-1185">Reference proteome</keyword>
<evidence type="ECO:0000313" key="9">
    <source>
        <dbReference type="Proteomes" id="UP001149090"/>
    </source>
</evidence>
<dbReference type="PANTHER" id="PTHR19303">
    <property type="entry name" value="TRANSPOSON"/>
    <property type="match status" value="1"/>
</dbReference>
<evidence type="ECO:0000256" key="4">
    <source>
        <dbReference type="SAM" id="Coils"/>
    </source>
</evidence>
<organism evidence="8 9">
    <name type="scientific">Anaeramoeba ignava</name>
    <name type="common">Anaerobic marine amoeba</name>
    <dbReference type="NCBI Taxonomy" id="1746090"/>
    <lineage>
        <taxon>Eukaryota</taxon>
        <taxon>Metamonada</taxon>
        <taxon>Anaeramoebidae</taxon>
        <taxon>Anaeramoeba</taxon>
    </lineage>
</organism>
<feature type="region of interest" description="Disordered" evidence="5">
    <location>
        <begin position="412"/>
        <end position="486"/>
    </location>
</feature>
<name>A0A9Q0L9J0_ANAIG</name>
<dbReference type="GO" id="GO:0003677">
    <property type="term" value="F:DNA binding"/>
    <property type="evidence" value="ECO:0007669"/>
    <property type="project" value="TreeGrafter"/>
</dbReference>
<feature type="domain" description="Ubiquitin-like protease family profile" evidence="7">
    <location>
        <begin position="459"/>
        <end position="656"/>
    </location>
</feature>